<dbReference type="Proteomes" id="UP000017175">
    <property type="component" value="Chromosome"/>
</dbReference>
<dbReference type="GO" id="GO:0016787">
    <property type="term" value="F:hydrolase activity"/>
    <property type="evidence" value="ECO:0007669"/>
    <property type="project" value="UniProtKB-KW"/>
</dbReference>
<dbReference type="SUPFAM" id="SSF53474">
    <property type="entry name" value="alpha/beta-Hydrolases"/>
    <property type="match status" value="1"/>
</dbReference>
<dbReference type="EMBL" id="CP010945">
    <property type="protein sequence ID" value="AKV07797.1"/>
    <property type="molecule type" value="Genomic_DNA"/>
</dbReference>
<accession>A0A0K1QQ71</accession>
<dbReference type="Pfam" id="PF20434">
    <property type="entry name" value="BD-FAE"/>
    <property type="match status" value="1"/>
</dbReference>
<evidence type="ECO:0000313" key="4">
    <source>
        <dbReference type="Proteomes" id="UP000017175"/>
    </source>
</evidence>
<dbReference type="InterPro" id="IPR029058">
    <property type="entry name" value="AB_hydrolase_fold"/>
</dbReference>
<dbReference type="InterPro" id="IPR049492">
    <property type="entry name" value="BD-FAE-like_dom"/>
</dbReference>
<evidence type="ECO:0000256" key="1">
    <source>
        <dbReference type="ARBA" id="ARBA00022801"/>
    </source>
</evidence>
<name>A0A0K1QQ71_PSEFL</name>
<dbReference type="PANTHER" id="PTHR48081:SF33">
    <property type="entry name" value="KYNURENINE FORMAMIDASE"/>
    <property type="match status" value="1"/>
</dbReference>
<dbReference type="Gene3D" id="3.40.50.1820">
    <property type="entry name" value="alpha/beta hydrolase"/>
    <property type="match status" value="1"/>
</dbReference>
<keyword evidence="1" id="KW-0378">Hydrolase</keyword>
<gene>
    <name evidence="3" type="ORF">B723_15745</name>
</gene>
<dbReference type="RefSeq" id="WP_017339667.1">
    <property type="nucleotide sequence ID" value="NZ_CP010945.1"/>
</dbReference>
<dbReference type="AlphaFoldDB" id="A0A0K1QQ71"/>
<dbReference type="eggNOG" id="COG0657">
    <property type="taxonomic scope" value="Bacteria"/>
</dbReference>
<dbReference type="OrthoDB" id="9771666at2"/>
<evidence type="ECO:0000313" key="3">
    <source>
        <dbReference type="EMBL" id="AKV07797.1"/>
    </source>
</evidence>
<proteinExistence type="predicted"/>
<protein>
    <submittedName>
        <fullName evidence="3">Esterase</fullName>
    </submittedName>
</protein>
<organism evidence="3 4">
    <name type="scientific">Pseudomonas fluorescens NCIMB 11764</name>
    <dbReference type="NCBI Taxonomy" id="1221522"/>
    <lineage>
        <taxon>Bacteria</taxon>
        <taxon>Pseudomonadati</taxon>
        <taxon>Pseudomonadota</taxon>
        <taxon>Gammaproteobacteria</taxon>
        <taxon>Pseudomonadales</taxon>
        <taxon>Pseudomonadaceae</taxon>
        <taxon>Pseudomonas</taxon>
    </lineage>
</organism>
<evidence type="ECO:0000259" key="2">
    <source>
        <dbReference type="Pfam" id="PF20434"/>
    </source>
</evidence>
<reference evidence="3 4" key="1">
    <citation type="journal article" date="2012" name="J. Bacteriol.">
        <title>Draft genome sequence of the cyanide-utilizing bacterium Pseudomonas fluorescens strain NCIMB 11764.</title>
        <authorList>
            <person name="Vilo C.A."/>
            <person name="Benedik M.J."/>
            <person name="Kunz D.A."/>
            <person name="Dong Q."/>
        </authorList>
    </citation>
    <scope>NUCLEOTIDE SEQUENCE [LARGE SCALE GENOMIC DNA]</scope>
    <source>
        <strain evidence="3 4">NCIMB 11764</strain>
    </source>
</reference>
<feature type="domain" description="BD-FAE-like" evidence="2">
    <location>
        <begin position="57"/>
        <end position="148"/>
    </location>
</feature>
<dbReference type="PANTHER" id="PTHR48081">
    <property type="entry name" value="AB HYDROLASE SUPERFAMILY PROTEIN C4A8.06C"/>
    <property type="match status" value="1"/>
</dbReference>
<dbReference type="InterPro" id="IPR050300">
    <property type="entry name" value="GDXG_lipolytic_enzyme"/>
</dbReference>
<sequence length="264" mass="29196">MDLDQAYNNVAAVGDFPQIMQRFRQRSAETYASHAWQRGMSYGDAPRERFDWYAHADAGAPTLLFIHGGYWQASDKDDYAFIAEGLIEAGFNVGLLEYTLAPEANMSTIVGQIAKALDHLMAHREALNIGRQVVLCGHSAGGHLTALHRRHPLVTLALPISGLMELDPISRCWLNDKLQLSKEDIQRFSPQRLIGDGAPLLVTVGANELPELIRHSREYASACREAGQTVSLVELAGCHHFAVLDDLAQADGEHLRALLVHLKR</sequence>